<dbReference type="PANTHER" id="PTHR16290:SF0">
    <property type="entry name" value="DECAPPING PROTEIN 1, ISOFORM A"/>
    <property type="match status" value="1"/>
</dbReference>
<dbReference type="PANTHER" id="PTHR16290">
    <property type="entry name" value="TRANSCRIPTION FACTOR SMIF DECAPPING ENZYME DCP1"/>
    <property type="match status" value="1"/>
</dbReference>
<dbReference type="InterPro" id="IPR010334">
    <property type="entry name" value="Dcp1"/>
</dbReference>
<dbReference type="GeneID" id="100205078"/>
<reference evidence="9" key="1">
    <citation type="submission" date="2025-08" db="UniProtKB">
        <authorList>
            <consortium name="RefSeq"/>
        </authorList>
    </citation>
    <scope>IDENTIFICATION</scope>
</reference>
<comment type="subcellular location">
    <subcellularLocation>
        <location evidence="1">Cytoplasm</location>
    </subcellularLocation>
</comment>
<dbReference type="Gene3D" id="2.30.29.30">
    <property type="entry name" value="Pleckstrin-homology domain (PH domain)/Phosphotyrosine-binding domain (PTB)"/>
    <property type="match status" value="1"/>
</dbReference>
<evidence type="ECO:0000256" key="6">
    <source>
        <dbReference type="SAM" id="MobiDB-lite"/>
    </source>
</evidence>
<dbReference type="InterPro" id="IPR011993">
    <property type="entry name" value="PH-like_dom_sf"/>
</dbReference>
<evidence type="ECO:0000256" key="5">
    <source>
        <dbReference type="ARBA" id="ARBA00023161"/>
    </source>
</evidence>
<keyword evidence="8" id="KW-1185">Reference proteome</keyword>
<dbReference type="Pfam" id="PF06058">
    <property type="entry name" value="DCP1"/>
    <property type="match status" value="1"/>
</dbReference>
<accession>A0ABM4C5V2</accession>
<evidence type="ECO:0000256" key="4">
    <source>
        <dbReference type="ARBA" id="ARBA00022664"/>
    </source>
</evidence>
<dbReference type="SUPFAM" id="SSF50729">
    <property type="entry name" value="PH domain-like"/>
    <property type="match status" value="1"/>
</dbReference>
<name>A0ABM4C5V2_HYDVU</name>
<evidence type="ECO:0000256" key="1">
    <source>
        <dbReference type="ARBA" id="ARBA00004496"/>
    </source>
</evidence>
<evidence type="ECO:0000256" key="2">
    <source>
        <dbReference type="ARBA" id="ARBA00008778"/>
    </source>
</evidence>
<feature type="region of interest" description="Disordered" evidence="6">
    <location>
        <begin position="181"/>
        <end position="215"/>
    </location>
</feature>
<keyword evidence="3" id="KW-0963">Cytoplasm</keyword>
<gene>
    <name evidence="9" type="primary">LOC100205078</name>
</gene>
<dbReference type="InterPro" id="IPR031953">
    <property type="entry name" value="mRNA_decap_C"/>
</dbReference>
<keyword evidence="5" id="KW-0866">Nonsense-mediated mRNA decay</keyword>
<dbReference type="RefSeq" id="XP_065656948.1">
    <property type="nucleotide sequence ID" value="XM_065800876.1"/>
</dbReference>
<evidence type="ECO:0000313" key="9">
    <source>
        <dbReference type="RefSeq" id="XP_065656948.1"/>
    </source>
</evidence>
<keyword evidence="4" id="KW-0507">mRNA processing</keyword>
<dbReference type="Pfam" id="PF16741">
    <property type="entry name" value="mRNA_decap_C"/>
    <property type="match status" value="1"/>
</dbReference>
<evidence type="ECO:0000313" key="8">
    <source>
        <dbReference type="Proteomes" id="UP001652625"/>
    </source>
</evidence>
<organism evidence="8 9">
    <name type="scientific">Hydra vulgaris</name>
    <name type="common">Hydra</name>
    <name type="synonym">Hydra attenuata</name>
    <dbReference type="NCBI Taxonomy" id="6087"/>
    <lineage>
        <taxon>Eukaryota</taxon>
        <taxon>Metazoa</taxon>
        <taxon>Cnidaria</taxon>
        <taxon>Hydrozoa</taxon>
        <taxon>Hydroidolina</taxon>
        <taxon>Anthoathecata</taxon>
        <taxon>Aplanulata</taxon>
        <taxon>Hydridae</taxon>
        <taxon>Hydra</taxon>
    </lineage>
</organism>
<comment type="similarity">
    <text evidence="2">Belongs to the DCP1 family.</text>
</comment>
<evidence type="ECO:0000259" key="7">
    <source>
        <dbReference type="Pfam" id="PF16741"/>
    </source>
</evidence>
<evidence type="ECO:0000256" key="3">
    <source>
        <dbReference type="ARBA" id="ARBA00022490"/>
    </source>
</evidence>
<dbReference type="Gene3D" id="6.10.140.2030">
    <property type="match status" value="1"/>
</dbReference>
<dbReference type="Proteomes" id="UP001652625">
    <property type="component" value="Chromosome 07"/>
</dbReference>
<protein>
    <submittedName>
        <fullName evidence="9">mRNA-decapping enzyme 1A isoform X3</fullName>
    </submittedName>
</protein>
<dbReference type="CDD" id="cd09804">
    <property type="entry name" value="Dcp1"/>
    <property type="match status" value="1"/>
</dbReference>
<feature type="domain" description="mRNA-decapping enzyme C-terminal" evidence="7">
    <location>
        <begin position="449"/>
        <end position="484"/>
    </location>
</feature>
<proteinExistence type="inferred from homology"/>
<sequence>MAETSKAEMEINFSALKKHDQDIIRIIDTASSVAQYNFKASLNVWDKTEVEGALFLYSRRVPPYVVIFIMNRLNTQNAQVVLTKDMDFMIQKPFLLCKSANNEISGIWFYDEDECERFGILLSKYVQLFKDEKLLKQEILCDENKLQPPKNDLFYLFSKAQEEFKARPKLIPLQVEKQKINKRPQAVDQTSNHCSKPPIILKRNSLSNSKPHDEEKLLSPDVIKEKTELQSDNQDHRIYCHDDVHHDDTERSGIYSRIMSSNGVPYQKTDQAFQDGNNAVTDLPGLVRNSSEVKPKVIGCAELESELLNKVILNQVANTSNQNSNYLSNTVLKSDVDYSISTVSATTSTNKTSESSENSAPHVQLLSPSILASKSVKRGNAPSGLVNGHNKVLLAATFATQGTKVSKKLFGDEQKIEQGREAPSASCLNSLMSPAAFQLRNKTKEKELVLSKDEFQQTLLNVIQNDDRFVTMLHEAYLEVLRKDR</sequence>